<evidence type="ECO:0000256" key="1">
    <source>
        <dbReference type="ARBA" id="ARBA00022448"/>
    </source>
</evidence>
<dbReference type="Proteomes" id="UP000189933">
    <property type="component" value="Unassembled WGS sequence"/>
</dbReference>
<sequence>MKVKVDPDLCISCGACVSTCPDVYDWDDEGKAKAIVDEVPDDLEDEAREALENCPTDAIAEV</sequence>
<dbReference type="PROSITE" id="PS00198">
    <property type="entry name" value="4FE4S_FER_1"/>
    <property type="match status" value="1"/>
</dbReference>
<dbReference type="GO" id="GO:0051536">
    <property type="term" value="F:iron-sulfur cluster binding"/>
    <property type="evidence" value="ECO:0007669"/>
    <property type="project" value="UniProtKB-KW"/>
</dbReference>
<gene>
    <name evidence="8" type="ORF">SAMN02745885_02280</name>
</gene>
<evidence type="ECO:0000313" key="9">
    <source>
        <dbReference type="Proteomes" id="UP000189933"/>
    </source>
</evidence>
<dbReference type="InterPro" id="IPR001080">
    <property type="entry name" value="3Fe4S_ferredoxin"/>
</dbReference>
<organism evidence="8 9">
    <name type="scientific">Carboxydocella sporoproducens DSM 16521</name>
    <dbReference type="NCBI Taxonomy" id="1121270"/>
    <lineage>
        <taxon>Bacteria</taxon>
        <taxon>Bacillati</taxon>
        <taxon>Bacillota</taxon>
        <taxon>Clostridia</taxon>
        <taxon>Eubacteriales</taxon>
        <taxon>Clostridiales Family XVI. Incertae Sedis</taxon>
        <taxon>Carboxydocella</taxon>
    </lineage>
</organism>
<dbReference type="PRINTS" id="PR00352">
    <property type="entry name" value="3FE4SFRDOXIN"/>
</dbReference>
<keyword evidence="2 6" id="KW-0479">Metal-binding</keyword>
<evidence type="ECO:0000256" key="4">
    <source>
        <dbReference type="ARBA" id="ARBA00023004"/>
    </source>
</evidence>
<protein>
    <recommendedName>
        <fullName evidence="6">Ferredoxin</fullName>
    </recommendedName>
</protein>
<keyword evidence="9" id="KW-1185">Reference proteome</keyword>
<dbReference type="PANTHER" id="PTHR36923:SF3">
    <property type="entry name" value="FERREDOXIN"/>
    <property type="match status" value="1"/>
</dbReference>
<keyword evidence="5 6" id="KW-0411">Iron-sulfur</keyword>
<name>A0A1T4RVB8_9FIRM</name>
<dbReference type="SUPFAM" id="SSF54862">
    <property type="entry name" value="4Fe-4S ferredoxins"/>
    <property type="match status" value="1"/>
</dbReference>
<dbReference type="InterPro" id="IPR017900">
    <property type="entry name" value="4Fe4S_Fe_S_CS"/>
</dbReference>
<dbReference type="EMBL" id="FUXM01000036">
    <property type="protein sequence ID" value="SKA19688.1"/>
    <property type="molecule type" value="Genomic_DNA"/>
</dbReference>
<reference evidence="9" key="1">
    <citation type="submission" date="2017-02" db="EMBL/GenBank/DDBJ databases">
        <authorList>
            <person name="Varghese N."/>
            <person name="Submissions S."/>
        </authorList>
    </citation>
    <scope>NUCLEOTIDE SEQUENCE [LARGE SCALE GENOMIC DNA]</scope>
    <source>
        <strain evidence="9">DSM 16521</strain>
    </source>
</reference>
<comment type="function">
    <text evidence="6">Ferredoxins are iron-sulfur proteins that transfer electrons in a wide variety of metabolic reactions.</text>
</comment>
<dbReference type="PROSITE" id="PS51379">
    <property type="entry name" value="4FE4S_FER_2"/>
    <property type="match status" value="1"/>
</dbReference>
<dbReference type="RefSeq" id="WP_078666284.1">
    <property type="nucleotide sequence ID" value="NZ_FUXM01000036.1"/>
</dbReference>
<dbReference type="GO" id="GO:0005506">
    <property type="term" value="F:iron ion binding"/>
    <property type="evidence" value="ECO:0007669"/>
    <property type="project" value="UniProtKB-UniRule"/>
</dbReference>
<feature type="domain" description="4Fe-4S ferredoxin-type" evidence="7">
    <location>
        <begin position="1"/>
        <end position="29"/>
    </location>
</feature>
<keyword evidence="3 6" id="KW-0249">Electron transport</keyword>
<dbReference type="InterPro" id="IPR051269">
    <property type="entry name" value="Fe-S_cluster_ET"/>
</dbReference>
<dbReference type="Pfam" id="PF13370">
    <property type="entry name" value="Fer4_13"/>
    <property type="match status" value="1"/>
</dbReference>
<evidence type="ECO:0000313" key="8">
    <source>
        <dbReference type="EMBL" id="SKA19688.1"/>
    </source>
</evidence>
<evidence type="ECO:0000256" key="6">
    <source>
        <dbReference type="RuleBase" id="RU368020"/>
    </source>
</evidence>
<dbReference type="OrthoDB" id="9803319at2"/>
<dbReference type="Gene3D" id="3.30.70.20">
    <property type="match status" value="1"/>
</dbReference>
<evidence type="ECO:0000256" key="5">
    <source>
        <dbReference type="ARBA" id="ARBA00023014"/>
    </source>
</evidence>
<proteinExistence type="predicted"/>
<dbReference type="GO" id="GO:0009055">
    <property type="term" value="F:electron transfer activity"/>
    <property type="evidence" value="ECO:0007669"/>
    <property type="project" value="UniProtKB-UniRule"/>
</dbReference>
<dbReference type="AlphaFoldDB" id="A0A1T4RVB8"/>
<dbReference type="InterPro" id="IPR017896">
    <property type="entry name" value="4Fe4S_Fe-S-bd"/>
</dbReference>
<keyword evidence="4 6" id="KW-0408">Iron</keyword>
<evidence type="ECO:0000259" key="7">
    <source>
        <dbReference type="PROSITE" id="PS51379"/>
    </source>
</evidence>
<accession>A0A1T4RVB8</accession>
<dbReference type="PANTHER" id="PTHR36923">
    <property type="entry name" value="FERREDOXIN"/>
    <property type="match status" value="1"/>
</dbReference>
<keyword evidence="1 6" id="KW-0813">Transport</keyword>
<evidence type="ECO:0000256" key="2">
    <source>
        <dbReference type="ARBA" id="ARBA00022723"/>
    </source>
</evidence>
<evidence type="ECO:0000256" key="3">
    <source>
        <dbReference type="ARBA" id="ARBA00022982"/>
    </source>
</evidence>